<reference evidence="2" key="1">
    <citation type="submission" date="2021-08" db="EMBL/GenBank/DDBJ databases">
        <title>WGS assembly of Ceratopteris richardii.</title>
        <authorList>
            <person name="Marchant D.B."/>
            <person name="Chen G."/>
            <person name="Jenkins J."/>
            <person name="Shu S."/>
            <person name="Leebens-Mack J."/>
            <person name="Grimwood J."/>
            <person name="Schmutz J."/>
            <person name="Soltis P."/>
            <person name="Soltis D."/>
            <person name="Chen Z.-H."/>
        </authorList>
    </citation>
    <scope>NUCLEOTIDE SEQUENCE</scope>
    <source>
        <strain evidence="2">Whitten #5841</strain>
        <tissue evidence="2">Leaf</tissue>
    </source>
</reference>
<dbReference type="AlphaFoldDB" id="A0A8T2QH38"/>
<comment type="caution">
    <text evidence="2">The sequence shown here is derived from an EMBL/GenBank/DDBJ whole genome shotgun (WGS) entry which is preliminary data.</text>
</comment>
<dbReference type="Proteomes" id="UP000825935">
    <property type="component" value="Chromosome 35"/>
</dbReference>
<evidence type="ECO:0000313" key="2">
    <source>
        <dbReference type="EMBL" id="KAH7282944.1"/>
    </source>
</evidence>
<feature type="region of interest" description="Disordered" evidence="1">
    <location>
        <begin position="62"/>
        <end position="114"/>
    </location>
</feature>
<feature type="compositionally biased region" description="Low complexity" evidence="1">
    <location>
        <begin position="99"/>
        <end position="114"/>
    </location>
</feature>
<keyword evidence="3" id="KW-1185">Reference proteome</keyword>
<evidence type="ECO:0000313" key="3">
    <source>
        <dbReference type="Proteomes" id="UP000825935"/>
    </source>
</evidence>
<gene>
    <name evidence="2" type="ORF">KP509_35G054200</name>
</gene>
<accession>A0A8T2QH38</accession>
<evidence type="ECO:0000256" key="1">
    <source>
        <dbReference type="SAM" id="MobiDB-lite"/>
    </source>
</evidence>
<dbReference type="EMBL" id="CM035440">
    <property type="protein sequence ID" value="KAH7282944.1"/>
    <property type="molecule type" value="Genomic_DNA"/>
</dbReference>
<organism evidence="2 3">
    <name type="scientific">Ceratopteris richardii</name>
    <name type="common">Triangle waterfern</name>
    <dbReference type="NCBI Taxonomy" id="49495"/>
    <lineage>
        <taxon>Eukaryota</taxon>
        <taxon>Viridiplantae</taxon>
        <taxon>Streptophyta</taxon>
        <taxon>Embryophyta</taxon>
        <taxon>Tracheophyta</taxon>
        <taxon>Polypodiopsida</taxon>
        <taxon>Polypodiidae</taxon>
        <taxon>Polypodiales</taxon>
        <taxon>Pteridineae</taxon>
        <taxon>Pteridaceae</taxon>
        <taxon>Parkerioideae</taxon>
        <taxon>Ceratopteris</taxon>
    </lineage>
</organism>
<sequence>MRPFLDFSFNPDIGSLVLPIPVLYVLISSHSSPGSCGFSGGHVKLRSTVATSHKITTVVRAGGFSWRQPHSNDGDSPSNHNSQKDGSSSANIEREAPSSRDLSSPSSSSSTLSSSSSIAEKASVSLGGVIENIAHSANGKQSISSFPLSSSGSQAQNHTLSGSNVGLLSADSSSPSFKQLSRMSKGIKTAFGVFEGFKLIQKLHSPSAEDALLLGPGGNWVFLSVKVTKFFAKGLKMTQKVLTSSPVSKLIFQGRRSNAVVERLVYGDLASVVKGFNAVYSAIRVAQFTKSFGKLPMPQEELRLRSVNFIWKGYTFSKSIMNILDVIAGKNGWALAYMGKGFFIMKKAIEGFGVMAKAIFLSKELGLVVLKRAAISGGTFAVVFSTYSRSQKGESPTWVSLESRWKQPTGMTLTCEDRLFNPGLPLCQSIGGKDGKLSLVCTLFKCSLEELESVNTNAFEEHDPQMILCLALPIGNGEIPVSAC</sequence>
<feature type="compositionally biased region" description="Polar residues" evidence="1">
    <location>
        <begin position="68"/>
        <end position="91"/>
    </location>
</feature>
<protein>
    <submittedName>
        <fullName evidence="2">Uncharacterized protein</fullName>
    </submittedName>
</protein>
<name>A0A8T2QH38_CERRI</name>
<dbReference type="OrthoDB" id="1939659at2759"/>
<proteinExistence type="predicted"/>